<sequence length="150" mass="15984">MIFSSILPVALLAAPFVAADPFPKENGGCTKAVDCRGQNMKATLEICLASQKYQNILYAAVRSVQVQSTEGNRWLSGGETGPYEFVVRVQFNGRTLEKEGTEDKAAFAGMLGAVELQSGLQNIDAKVSTTIGGKFGMECALKTQDFPAVG</sequence>
<gene>
    <name evidence="1" type="ORF">LOY88_005121</name>
</gene>
<name>A0ACB8UTP1_9EURO</name>
<proteinExistence type="predicted"/>
<dbReference type="EMBL" id="JALBCA010000086">
    <property type="protein sequence ID" value="KAI2383652.1"/>
    <property type="molecule type" value="Genomic_DNA"/>
</dbReference>
<organism evidence="1">
    <name type="scientific">Ophidiomyces ophidiicola</name>
    <dbReference type="NCBI Taxonomy" id="1387563"/>
    <lineage>
        <taxon>Eukaryota</taxon>
        <taxon>Fungi</taxon>
        <taxon>Dikarya</taxon>
        <taxon>Ascomycota</taxon>
        <taxon>Pezizomycotina</taxon>
        <taxon>Eurotiomycetes</taxon>
        <taxon>Eurotiomycetidae</taxon>
        <taxon>Onygenales</taxon>
        <taxon>Onygenaceae</taxon>
        <taxon>Ophidiomyces</taxon>
    </lineage>
</organism>
<accession>A0ACB8UTP1</accession>
<comment type="caution">
    <text evidence="1">The sequence shown here is derived from an EMBL/GenBank/DDBJ whole genome shotgun (WGS) entry which is preliminary data.</text>
</comment>
<protein>
    <submittedName>
        <fullName evidence="1">Uncharacterized protein</fullName>
    </submittedName>
</protein>
<evidence type="ECO:0000313" key="1">
    <source>
        <dbReference type="EMBL" id="KAI2383652.1"/>
    </source>
</evidence>
<reference evidence="1" key="1">
    <citation type="journal article" date="2022" name="bioRxiv">
        <title>Population genetic analysis of Ophidiomyces ophidiicola, the causative agent of snake fungal disease, indicates recent introductions to the USA.</title>
        <authorList>
            <person name="Ladner J.T."/>
            <person name="Palmer J.M."/>
            <person name="Ettinger C.L."/>
            <person name="Stajich J.E."/>
            <person name="Farrell T.M."/>
            <person name="Glorioso B.M."/>
            <person name="Lawson B."/>
            <person name="Price S.J."/>
            <person name="Stengle A.G."/>
            <person name="Grear D.A."/>
            <person name="Lorch J.M."/>
        </authorList>
    </citation>
    <scope>NUCLEOTIDE SEQUENCE</scope>
    <source>
        <strain evidence="1">NWHC 24266-5</strain>
    </source>
</reference>